<keyword evidence="4" id="KW-0378">Hydrolase</keyword>
<dbReference type="Gene3D" id="3.90.850.10">
    <property type="entry name" value="Fumarylacetoacetase-like, C-terminal domain"/>
    <property type="match status" value="1"/>
</dbReference>
<dbReference type="AlphaFoldDB" id="A0A7U6GFY2"/>
<evidence type="ECO:0000313" key="4">
    <source>
        <dbReference type="EMBL" id="BAL81596.1"/>
    </source>
</evidence>
<dbReference type="EMBL" id="AP012051">
    <property type="protein sequence ID" value="BAL81596.1"/>
    <property type="molecule type" value="Genomic_DNA"/>
</dbReference>
<reference evidence="4 5" key="1">
    <citation type="submission" date="2011-01" db="EMBL/GenBank/DDBJ databases">
        <title>Whole genome sequence of Caldisericum exile AZM16c01.</title>
        <authorList>
            <person name="Narita-Yamada S."/>
            <person name="Kawakoshi A."/>
            <person name="Nakamura S."/>
            <person name="Sasagawa M."/>
            <person name="Fukada J."/>
            <person name="Sekine M."/>
            <person name="Kato Y."/>
            <person name="Fukai R."/>
            <person name="Sasaki K."/>
            <person name="Hanamaki A."/>
            <person name="Narita H."/>
            <person name="Konno Y."/>
            <person name="Mori K."/>
            <person name="Yamazaki S."/>
            <person name="Suzuki K."/>
            <person name="Fujita N."/>
        </authorList>
    </citation>
    <scope>NUCLEOTIDE SEQUENCE [LARGE SCALE GENOMIC DNA]</scope>
    <source>
        <strain evidence="5">DSM 21853 / NBRC 104410 / AZM16c01</strain>
    </source>
</reference>
<dbReference type="PANTHER" id="PTHR42796">
    <property type="entry name" value="FUMARYLACETOACETATE HYDROLASE DOMAIN-CONTAINING PROTEIN 2A-RELATED"/>
    <property type="match status" value="1"/>
</dbReference>
<dbReference type="InterPro" id="IPR051121">
    <property type="entry name" value="FAH"/>
</dbReference>
<organism evidence="4 5">
    <name type="scientific">Caldisericum exile (strain DSM 21853 / NBRC 104410 / AZM16c01)</name>
    <dbReference type="NCBI Taxonomy" id="511051"/>
    <lineage>
        <taxon>Bacteria</taxon>
        <taxon>Pseudomonadati</taxon>
        <taxon>Caldisericota/Cryosericota group</taxon>
        <taxon>Caldisericota</taxon>
        <taxon>Caldisericia</taxon>
        <taxon>Caldisericales</taxon>
        <taxon>Caldisericaceae</taxon>
        <taxon>Caldisericum</taxon>
    </lineage>
</organism>
<dbReference type="GO" id="GO:0016853">
    <property type="term" value="F:isomerase activity"/>
    <property type="evidence" value="ECO:0007669"/>
    <property type="project" value="UniProtKB-ARBA"/>
</dbReference>
<gene>
    <name evidence="4" type="ordered locus">CSE_14700</name>
</gene>
<name>A0A7U6GFY2_CALEA</name>
<evidence type="ECO:0000256" key="1">
    <source>
        <dbReference type="ARBA" id="ARBA00010211"/>
    </source>
</evidence>
<dbReference type="InterPro" id="IPR011234">
    <property type="entry name" value="Fumarylacetoacetase-like_C"/>
</dbReference>
<dbReference type="GO" id="GO:0046872">
    <property type="term" value="F:metal ion binding"/>
    <property type="evidence" value="ECO:0007669"/>
    <property type="project" value="UniProtKB-KW"/>
</dbReference>
<comment type="similarity">
    <text evidence="1">Belongs to the FAH family.</text>
</comment>
<dbReference type="PANTHER" id="PTHR42796:SF4">
    <property type="entry name" value="FUMARYLACETOACETATE HYDROLASE DOMAIN-CONTAINING PROTEIN 2A"/>
    <property type="match status" value="1"/>
</dbReference>
<feature type="domain" description="Fumarylacetoacetase-like C-terminal" evidence="3">
    <location>
        <begin position="92"/>
        <end position="292"/>
    </location>
</feature>
<dbReference type="FunFam" id="3.90.850.10:FF:000002">
    <property type="entry name" value="2-hydroxyhepta-2,4-diene-1,7-dioate isomerase"/>
    <property type="match status" value="1"/>
</dbReference>
<keyword evidence="2" id="KW-0479">Metal-binding</keyword>
<dbReference type="SUPFAM" id="SSF56529">
    <property type="entry name" value="FAH"/>
    <property type="match status" value="1"/>
</dbReference>
<dbReference type="RefSeq" id="WP_014453991.1">
    <property type="nucleotide sequence ID" value="NC_017096.1"/>
</dbReference>
<evidence type="ECO:0000256" key="2">
    <source>
        <dbReference type="ARBA" id="ARBA00022723"/>
    </source>
</evidence>
<dbReference type="KEGG" id="cex:CSE_14700"/>
<accession>A0A7U6GFY2</accession>
<dbReference type="Proteomes" id="UP000004793">
    <property type="component" value="Chromosome"/>
</dbReference>
<evidence type="ECO:0000259" key="3">
    <source>
        <dbReference type="Pfam" id="PF01557"/>
    </source>
</evidence>
<keyword evidence="5" id="KW-1185">Reference proteome</keyword>
<proteinExistence type="inferred from homology"/>
<dbReference type="GO" id="GO:0016787">
    <property type="term" value="F:hydrolase activity"/>
    <property type="evidence" value="ECO:0007669"/>
    <property type="project" value="UniProtKB-KW"/>
</dbReference>
<sequence>MKLFVFEKDSFLNVGIEDDGHKVDVNKLSEAMEHIGEREAPYIDSVSSAIENFEDIKKMIAWGKKTFKEQFYELFKVNVKKYYPPIDKSSMVICLGKNYLEHAKETGGDIPEEPILFGKFATLSITDSDIIMYPKWATRIDPEPELALVIGKECKDIHKKDAFDCVFGYTIVNDITERDIEFKDMKKGLPWFRSKNFDTSLSIGPYIVTKDEIKDPHNLEIELYINGILKQKGNTKDMIFKIDETIAYISKYFTLNPGDVISTGTIPGILPLQKEDEVIVKIEKIGELKNKVSR</sequence>
<dbReference type="GO" id="GO:0019752">
    <property type="term" value="P:carboxylic acid metabolic process"/>
    <property type="evidence" value="ECO:0007669"/>
    <property type="project" value="UniProtKB-ARBA"/>
</dbReference>
<protein>
    <submittedName>
        <fullName evidence="4">Fumarylacetoacetate hydrolase family protein</fullName>
    </submittedName>
</protein>
<dbReference type="Pfam" id="PF01557">
    <property type="entry name" value="FAA_hydrolase"/>
    <property type="match status" value="1"/>
</dbReference>
<dbReference type="InterPro" id="IPR036663">
    <property type="entry name" value="Fumarylacetoacetase_C_sf"/>
</dbReference>
<evidence type="ECO:0000313" key="5">
    <source>
        <dbReference type="Proteomes" id="UP000004793"/>
    </source>
</evidence>